<evidence type="ECO:0000256" key="11">
    <source>
        <dbReference type="ARBA" id="ARBA00023014"/>
    </source>
</evidence>
<evidence type="ECO:0000256" key="9">
    <source>
        <dbReference type="ARBA" id="ARBA00022801"/>
    </source>
</evidence>
<evidence type="ECO:0000256" key="7">
    <source>
        <dbReference type="ARBA" id="ARBA00022723"/>
    </source>
</evidence>
<dbReference type="GO" id="GO:0035485">
    <property type="term" value="F:adenine/guanine mispair binding"/>
    <property type="evidence" value="ECO:0007669"/>
    <property type="project" value="TreeGrafter"/>
</dbReference>
<sequence>METSNLKKIVSPLLKWFDQNARSLPWRENPLPYYVWVSEIMLQQTRVEAVKPFFNRFIRTLPDIKALAACPQEQLLKLWEGLGYYNRVRNMQKAAIFVMEQYGGELPGDYGALLALPGIGAYTAGAIASISFGIPVPAVDGNVLRVTGRICENEGDIGKQSVKKEVEALLQEVIPASAPGKFNQALMDLGAMVCLPGGVPKCGECPLEKLCLARMHGREREFPVKAPKKPRREETRTVLVIRDGNRVALRKRPGRGLLAGLYEFPNVLGFLGQEEALAAVKGFGLSPIRIMSLADARHIFSHVEWQMKGWMVLVEELDEKDEQDLIFVEPARTRQEFPIPSAFAAYAASLSIEIGQKGIQTGEEAVQNGKS</sequence>
<gene>
    <name evidence="16" type="primary">mutY</name>
    <name evidence="16" type="ORF">IAB31_10965</name>
</gene>
<dbReference type="InterPro" id="IPR044298">
    <property type="entry name" value="MIG/MutY"/>
</dbReference>
<dbReference type="InterPro" id="IPR029119">
    <property type="entry name" value="MutY_C"/>
</dbReference>
<dbReference type="GO" id="GO:0032357">
    <property type="term" value="F:oxidized purine DNA binding"/>
    <property type="evidence" value="ECO:0007669"/>
    <property type="project" value="TreeGrafter"/>
</dbReference>
<name>A0A9D1DB63_9FIRM</name>
<comment type="similarity">
    <text evidence="3 14">Belongs to the Nth/MutY family.</text>
</comment>
<dbReference type="InterPro" id="IPR003265">
    <property type="entry name" value="HhH-GPD_domain"/>
</dbReference>
<evidence type="ECO:0000256" key="14">
    <source>
        <dbReference type="RuleBase" id="RU365096"/>
    </source>
</evidence>
<dbReference type="PANTHER" id="PTHR42944:SF1">
    <property type="entry name" value="ADENINE DNA GLYCOSYLASE"/>
    <property type="match status" value="1"/>
</dbReference>
<evidence type="ECO:0000256" key="2">
    <source>
        <dbReference type="ARBA" id="ARBA00002933"/>
    </source>
</evidence>
<dbReference type="InterPro" id="IPR004036">
    <property type="entry name" value="Endonuclease-III-like_CS2"/>
</dbReference>
<evidence type="ECO:0000256" key="3">
    <source>
        <dbReference type="ARBA" id="ARBA00008343"/>
    </source>
</evidence>
<dbReference type="SMART" id="SM00478">
    <property type="entry name" value="ENDO3c"/>
    <property type="match status" value="1"/>
</dbReference>
<dbReference type="PANTHER" id="PTHR42944">
    <property type="entry name" value="ADENINE DNA GLYCOSYLASE"/>
    <property type="match status" value="1"/>
</dbReference>
<dbReference type="InterPro" id="IPR015797">
    <property type="entry name" value="NUDIX_hydrolase-like_dom_sf"/>
</dbReference>
<comment type="caution">
    <text evidence="16">The sequence shown here is derived from an EMBL/GenBank/DDBJ whole genome shotgun (WGS) entry which is preliminary data.</text>
</comment>
<keyword evidence="6" id="KW-0004">4Fe-4S</keyword>
<keyword evidence="13 14" id="KW-0326">Glycosidase</keyword>
<evidence type="ECO:0000256" key="4">
    <source>
        <dbReference type="ARBA" id="ARBA00012045"/>
    </source>
</evidence>
<proteinExistence type="inferred from homology"/>
<accession>A0A9D1DB63</accession>
<comment type="catalytic activity">
    <reaction evidence="1 14">
        <text>Hydrolyzes free adenine bases from 7,8-dihydro-8-oxoguanine:adenine mismatched double-stranded DNA, leaving an apurinic site.</text>
        <dbReference type="EC" id="3.2.2.31"/>
    </reaction>
</comment>
<feature type="domain" description="HhH-GPD" evidence="15">
    <location>
        <begin position="41"/>
        <end position="192"/>
    </location>
</feature>
<keyword evidence="8 14" id="KW-0227">DNA damage</keyword>
<dbReference type="InterPro" id="IPR023170">
    <property type="entry name" value="HhH_base_excis_C"/>
</dbReference>
<evidence type="ECO:0000259" key="15">
    <source>
        <dbReference type="SMART" id="SM00478"/>
    </source>
</evidence>
<protein>
    <recommendedName>
        <fullName evidence="5 14">Adenine DNA glycosylase</fullName>
        <ecNumber evidence="4 14">3.2.2.31</ecNumber>
    </recommendedName>
</protein>
<dbReference type="EC" id="3.2.2.31" evidence="4 14"/>
<evidence type="ECO:0000256" key="5">
    <source>
        <dbReference type="ARBA" id="ARBA00022023"/>
    </source>
</evidence>
<dbReference type="InterPro" id="IPR005760">
    <property type="entry name" value="A/G_AdeGlyc_MutY"/>
</dbReference>
<reference evidence="16" key="1">
    <citation type="submission" date="2020-10" db="EMBL/GenBank/DDBJ databases">
        <authorList>
            <person name="Gilroy R."/>
        </authorList>
    </citation>
    <scope>NUCLEOTIDE SEQUENCE</scope>
    <source>
        <strain evidence="16">ChiSjej4B22-8148</strain>
    </source>
</reference>
<dbReference type="SUPFAM" id="SSF55811">
    <property type="entry name" value="Nudix"/>
    <property type="match status" value="1"/>
</dbReference>
<keyword evidence="10 14" id="KW-0408">Iron</keyword>
<dbReference type="Pfam" id="PF00730">
    <property type="entry name" value="HhH-GPD"/>
    <property type="match status" value="1"/>
</dbReference>
<dbReference type="GO" id="GO:0006284">
    <property type="term" value="P:base-excision repair"/>
    <property type="evidence" value="ECO:0007669"/>
    <property type="project" value="UniProtKB-UniRule"/>
</dbReference>
<dbReference type="InterPro" id="IPR011257">
    <property type="entry name" value="DNA_glycosylase"/>
</dbReference>
<dbReference type="Gene3D" id="3.90.79.10">
    <property type="entry name" value="Nucleoside Triphosphate Pyrophosphohydrolase"/>
    <property type="match status" value="1"/>
</dbReference>
<keyword evidence="7" id="KW-0479">Metal-binding</keyword>
<dbReference type="GO" id="GO:0006298">
    <property type="term" value="P:mismatch repair"/>
    <property type="evidence" value="ECO:0007669"/>
    <property type="project" value="TreeGrafter"/>
</dbReference>
<evidence type="ECO:0000256" key="12">
    <source>
        <dbReference type="ARBA" id="ARBA00023204"/>
    </source>
</evidence>
<dbReference type="Proteomes" id="UP000886757">
    <property type="component" value="Unassembled WGS sequence"/>
</dbReference>
<dbReference type="SUPFAM" id="SSF48150">
    <property type="entry name" value="DNA-glycosylase"/>
    <property type="match status" value="1"/>
</dbReference>
<evidence type="ECO:0000313" key="17">
    <source>
        <dbReference type="Proteomes" id="UP000886757"/>
    </source>
</evidence>
<keyword evidence="12" id="KW-0234">DNA repair</keyword>
<dbReference type="EMBL" id="DVGK01000123">
    <property type="protein sequence ID" value="HIR14428.1"/>
    <property type="molecule type" value="Genomic_DNA"/>
</dbReference>
<dbReference type="FunFam" id="1.10.340.30:FF:000002">
    <property type="entry name" value="Adenine DNA glycosylase"/>
    <property type="match status" value="1"/>
</dbReference>
<organism evidence="16 17">
    <name type="scientific">Candidatus Choladousia intestinavium</name>
    <dbReference type="NCBI Taxonomy" id="2840727"/>
    <lineage>
        <taxon>Bacteria</taxon>
        <taxon>Bacillati</taxon>
        <taxon>Bacillota</taxon>
        <taxon>Clostridia</taxon>
        <taxon>Lachnospirales</taxon>
        <taxon>Lachnospiraceae</taxon>
        <taxon>Lachnospiraceae incertae sedis</taxon>
        <taxon>Candidatus Choladousia</taxon>
    </lineage>
</organism>
<evidence type="ECO:0000256" key="10">
    <source>
        <dbReference type="ARBA" id="ARBA00023004"/>
    </source>
</evidence>
<evidence type="ECO:0000256" key="6">
    <source>
        <dbReference type="ARBA" id="ARBA00022485"/>
    </source>
</evidence>
<dbReference type="GO" id="GO:0051539">
    <property type="term" value="F:4 iron, 4 sulfur cluster binding"/>
    <property type="evidence" value="ECO:0007669"/>
    <property type="project" value="UniProtKB-UniRule"/>
</dbReference>
<dbReference type="CDD" id="cd00056">
    <property type="entry name" value="ENDO3c"/>
    <property type="match status" value="1"/>
</dbReference>
<evidence type="ECO:0000313" key="16">
    <source>
        <dbReference type="EMBL" id="HIR14428.1"/>
    </source>
</evidence>
<dbReference type="Gene3D" id="1.10.1670.10">
    <property type="entry name" value="Helix-hairpin-Helix base-excision DNA repair enzymes (C-terminal)"/>
    <property type="match status" value="1"/>
</dbReference>
<dbReference type="Gene3D" id="1.10.340.30">
    <property type="entry name" value="Hypothetical protein, domain 2"/>
    <property type="match status" value="1"/>
</dbReference>
<dbReference type="GO" id="GO:0034039">
    <property type="term" value="F:8-oxo-7,8-dihydroguanine DNA N-glycosylase activity"/>
    <property type="evidence" value="ECO:0007669"/>
    <property type="project" value="TreeGrafter"/>
</dbReference>
<dbReference type="Pfam" id="PF14815">
    <property type="entry name" value="NUDIX_4"/>
    <property type="match status" value="1"/>
</dbReference>
<evidence type="ECO:0000256" key="1">
    <source>
        <dbReference type="ARBA" id="ARBA00000843"/>
    </source>
</evidence>
<dbReference type="AlphaFoldDB" id="A0A9D1DB63"/>
<evidence type="ECO:0000256" key="8">
    <source>
        <dbReference type="ARBA" id="ARBA00022763"/>
    </source>
</evidence>
<dbReference type="CDD" id="cd03431">
    <property type="entry name" value="NUDIX_DNA_Glycosylase_C-MutY"/>
    <property type="match status" value="1"/>
</dbReference>
<reference evidence="16" key="2">
    <citation type="journal article" date="2021" name="PeerJ">
        <title>Extensive microbial diversity within the chicken gut microbiome revealed by metagenomics and culture.</title>
        <authorList>
            <person name="Gilroy R."/>
            <person name="Ravi A."/>
            <person name="Getino M."/>
            <person name="Pursley I."/>
            <person name="Horton D.L."/>
            <person name="Alikhan N.F."/>
            <person name="Baker D."/>
            <person name="Gharbi K."/>
            <person name="Hall N."/>
            <person name="Watson M."/>
            <person name="Adriaenssens E.M."/>
            <person name="Foster-Nyarko E."/>
            <person name="Jarju S."/>
            <person name="Secka A."/>
            <person name="Antonio M."/>
            <person name="Oren A."/>
            <person name="Chaudhuri R.R."/>
            <person name="La Ragione R."/>
            <person name="Hildebrand F."/>
            <person name="Pallen M.J."/>
        </authorList>
    </citation>
    <scope>NUCLEOTIDE SEQUENCE</scope>
    <source>
        <strain evidence="16">ChiSjej4B22-8148</strain>
    </source>
</reference>
<dbReference type="GO" id="GO:0046872">
    <property type="term" value="F:metal ion binding"/>
    <property type="evidence" value="ECO:0007669"/>
    <property type="project" value="UniProtKB-UniRule"/>
</dbReference>
<keyword evidence="9" id="KW-0378">Hydrolase</keyword>
<comment type="function">
    <text evidence="2">Adenine glycosylase active on G-A mispairs. MutY also corrects error-prone DNA synthesis past GO lesions which are due to the oxidatively damaged form of guanine: 7,8-dihydro-8-oxoguanine (8-oxo-dGTP).</text>
</comment>
<comment type="cofactor">
    <cofactor evidence="14">
        <name>[4Fe-4S] cluster</name>
        <dbReference type="ChEBI" id="CHEBI:49883"/>
    </cofactor>
    <text evidence="14">Binds 1 [4Fe-4S] cluster.</text>
</comment>
<keyword evidence="11" id="KW-0411">Iron-sulfur</keyword>
<dbReference type="GO" id="GO:0000701">
    <property type="term" value="F:purine-specific mismatch base pair DNA N-glycosylase activity"/>
    <property type="evidence" value="ECO:0007669"/>
    <property type="project" value="UniProtKB-EC"/>
</dbReference>
<dbReference type="NCBIfam" id="TIGR01084">
    <property type="entry name" value="mutY"/>
    <property type="match status" value="1"/>
</dbReference>
<evidence type="ECO:0000256" key="13">
    <source>
        <dbReference type="ARBA" id="ARBA00023295"/>
    </source>
</evidence>
<dbReference type="PROSITE" id="PS01155">
    <property type="entry name" value="ENDONUCLEASE_III_2"/>
    <property type="match status" value="1"/>
</dbReference>